<evidence type="ECO:0000313" key="9">
    <source>
        <dbReference type="EMBL" id="SFV53653.1"/>
    </source>
</evidence>
<dbReference type="InterPro" id="IPR004013">
    <property type="entry name" value="PHP_dom"/>
</dbReference>
<organism evidence="9">
    <name type="scientific">hydrothermal vent metagenome</name>
    <dbReference type="NCBI Taxonomy" id="652676"/>
    <lineage>
        <taxon>unclassified sequences</taxon>
        <taxon>metagenomes</taxon>
        <taxon>ecological metagenomes</taxon>
    </lineage>
</organism>
<evidence type="ECO:0000256" key="4">
    <source>
        <dbReference type="ARBA" id="ARBA00022605"/>
    </source>
</evidence>
<dbReference type="EC" id="3.1.3.15" evidence="3"/>
<dbReference type="InterPro" id="IPR003141">
    <property type="entry name" value="Pol/His_phosphatase_N"/>
</dbReference>
<evidence type="ECO:0000259" key="8">
    <source>
        <dbReference type="SMART" id="SM00481"/>
    </source>
</evidence>
<keyword evidence="4" id="KW-0028">Amino-acid biosynthesis</keyword>
<name>A0A1W1BJG9_9ZZZZ</name>
<comment type="similarity">
    <text evidence="2">Belongs to the PHP hydrolase family. HisK subfamily.</text>
</comment>
<dbReference type="SMART" id="SM00481">
    <property type="entry name" value="POLIIIAc"/>
    <property type="match status" value="1"/>
</dbReference>
<evidence type="ECO:0000256" key="5">
    <source>
        <dbReference type="ARBA" id="ARBA00022801"/>
    </source>
</evidence>
<dbReference type="PANTHER" id="PTHR21039">
    <property type="entry name" value="HISTIDINOL PHOSPHATASE-RELATED"/>
    <property type="match status" value="1"/>
</dbReference>
<feature type="domain" description="Polymerase/histidinol phosphatase N-terminal" evidence="8">
    <location>
        <begin position="3"/>
        <end position="85"/>
    </location>
</feature>
<dbReference type="AlphaFoldDB" id="A0A1W1BJG9"/>
<dbReference type="GO" id="GO:0004401">
    <property type="term" value="F:histidinol-phosphatase activity"/>
    <property type="evidence" value="ECO:0007669"/>
    <property type="project" value="UniProtKB-EC"/>
</dbReference>
<evidence type="ECO:0000256" key="6">
    <source>
        <dbReference type="ARBA" id="ARBA00023102"/>
    </source>
</evidence>
<sequence length="260" mass="29708">MIVDLHNHTKLCNHATGSIEEYIEVAISKKTKYFGFSDHAPMDFDEQYRMSFDAMQGYEEAVLKAKEKYKDDIEILLGYEVDYLPGYMDERVLQADVDYLIGSVHFIDGWGFDNPEFIGRYEEEDIDDIWQKYFQSIQAMANAKLFDIVGHLDLIKVFQFMPTKDIIEIANDALLAIKEANMTIEINGAGYRKPIGEAYPSKLLLSRAYELGIDITFGSDAHAPQQVGLYSDEVINLAKSVGYTQCVVYKNRQKEFVDLG</sequence>
<dbReference type="PANTHER" id="PTHR21039:SF0">
    <property type="entry name" value="HISTIDINOL-PHOSPHATASE"/>
    <property type="match status" value="1"/>
</dbReference>
<dbReference type="NCBIfam" id="TIGR01856">
    <property type="entry name" value="hisJ_fam"/>
    <property type="match status" value="1"/>
</dbReference>
<dbReference type="InterPro" id="IPR010140">
    <property type="entry name" value="Histidinol_P_phosphatase_HisJ"/>
</dbReference>
<evidence type="ECO:0000256" key="7">
    <source>
        <dbReference type="ARBA" id="ARBA00049158"/>
    </source>
</evidence>
<comment type="pathway">
    <text evidence="1">Amino-acid biosynthesis; L-histidine biosynthesis; L-histidine from 5-phospho-alpha-D-ribose 1-diphosphate: step 8/9.</text>
</comment>
<evidence type="ECO:0000256" key="1">
    <source>
        <dbReference type="ARBA" id="ARBA00004970"/>
    </source>
</evidence>
<dbReference type="InterPro" id="IPR016195">
    <property type="entry name" value="Pol/histidinol_Pase-like"/>
</dbReference>
<keyword evidence="5 9" id="KW-0378">Hydrolase</keyword>
<dbReference type="GO" id="GO:0000105">
    <property type="term" value="P:L-histidine biosynthetic process"/>
    <property type="evidence" value="ECO:0007669"/>
    <property type="project" value="UniProtKB-UniPathway"/>
</dbReference>
<dbReference type="EMBL" id="FPHP01000001">
    <property type="protein sequence ID" value="SFV74454.1"/>
    <property type="molecule type" value="Genomic_DNA"/>
</dbReference>
<accession>A0A1W1BJG9</accession>
<evidence type="ECO:0000313" key="10">
    <source>
        <dbReference type="EMBL" id="SFV74454.1"/>
    </source>
</evidence>
<evidence type="ECO:0000256" key="2">
    <source>
        <dbReference type="ARBA" id="ARBA00009152"/>
    </source>
</evidence>
<dbReference type="GO" id="GO:0005737">
    <property type="term" value="C:cytoplasm"/>
    <property type="evidence" value="ECO:0007669"/>
    <property type="project" value="TreeGrafter"/>
</dbReference>
<comment type="catalytic activity">
    <reaction evidence="7">
        <text>L-histidinol phosphate + H2O = L-histidinol + phosphate</text>
        <dbReference type="Rhea" id="RHEA:14465"/>
        <dbReference type="ChEBI" id="CHEBI:15377"/>
        <dbReference type="ChEBI" id="CHEBI:43474"/>
        <dbReference type="ChEBI" id="CHEBI:57699"/>
        <dbReference type="ChEBI" id="CHEBI:57980"/>
        <dbReference type="EC" id="3.1.3.15"/>
    </reaction>
</comment>
<dbReference type="EMBL" id="FPHB01000022">
    <property type="protein sequence ID" value="SFV53653.1"/>
    <property type="molecule type" value="Genomic_DNA"/>
</dbReference>
<dbReference type="Pfam" id="PF02811">
    <property type="entry name" value="PHP"/>
    <property type="match status" value="1"/>
</dbReference>
<proteinExistence type="inferred from homology"/>
<dbReference type="UniPathway" id="UPA00031">
    <property type="reaction ID" value="UER00013"/>
</dbReference>
<keyword evidence="6" id="KW-0368">Histidine biosynthesis</keyword>
<gene>
    <name evidence="10" type="ORF">MNB_SM-3-1366</name>
    <name evidence="9" type="ORF">MNB_SM-7-952</name>
</gene>
<dbReference type="CDD" id="cd12110">
    <property type="entry name" value="PHP_HisPPase_Hisj_like"/>
    <property type="match status" value="1"/>
</dbReference>
<dbReference type="SUPFAM" id="SSF89550">
    <property type="entry name" value="PHP domain-like"/>
    <property type="match status" value="1"/>
</dbReference>
<dbReference type="Gene3D" id="3.20.20.140">
    <property type="entry name" value="Metal-dependent hydrolases"/>
    <property type="match status" value="1"/>
</dbReference>
<evidence type="ECO:0000256" key="3">
    <source>
        <dbReference type="ARBA" id="ARBA00013085"/>
    </source>
</evidence>
<reference evidence="9" key="1">
    <citation type="submission" date="2016-10" db="EMBL/GenBank/DDBJ databases">
        <authorList>
            <person name="de Groot N.N."/>
        </authorList>
    </citation>
    <scope>NUCLEOTIDE SEQUENCE</scope>
</reference>
<dbReference type="NCBIfam" id="NF005596">
    <property type="entry name" value="PRK07328.1"/>
    <property type="match status" value="1"/>
</dbReference>
<protein>
    <recommendedName>
        <fullName evidence="3">histidinol-phosphatase</fullName>
        <ecNumber evidence="3">3.1.3.15</ecNumber>
    </recommendedName>
</protein>